<feature type="signal peptide" evidence="5">
    <location>
        <begin position="1"/>
        <end position="25"/>
    </location>
</feature>
<dbReference type="GeneID" id="57960935"/>
<dbReference type="PROSITE" id="PS51257">
    <property type="entry name" value="PROKAR_LIPOPROTEIN"/>
    <property type="match status" value="1"/>
</dbReference>
<evidence type="ECO:0000256" key="2">
    <source>
        <dbReference type="ARBA" id="ARBA00022448"/>
    </source>
</evidence>
<reference evidence="7" key="4">
    <citation type="submission" date="2020-02" db="EMBL/GenBank/DDBJ databases">
        <authorList>
            <person name="Littmann E."/>
            <person name="Sorbara M."/>
        </authorList>
    </citation>
    <scope>NUCLEOTIDE SEQUENCE</scope>
    <source>
        <strain evidence="7">MSK.2.26</strain>
    </source>
</reference>
<dbReference type="GO" id="GO:0055085">
    <property type="term" value="P:transmembrane transport"/>
    <property type="evidence" value="ECO:0007669"/>
    <property type="project" value="InterPro"/>
</dbReference>
<name>A0A829WFI4_9FIRM</name>
<dbReference type="EMBL" id="JAAISW010000055">
    <property type="protein sequence ID" value="NSJ46143.1"/>
    <property type="molecule type" value="Genomic_DNA"/>
</dbReference>
<evidence type="ECO:0000313" key="9">
    <source>
        <dbReference type="Proteomes" id="UP000315200"/>
    </source>
</evidence>
<reference evidence="7 11" key="3">
    <citation type="journal article" date="2020" name="Cell Host Microbe">
        <title>Functional and Genomic Variation between Human-Derived Isolates of Lachnospiraceae Reveals Inter- and Intra-Species Diversity.</title>
        <authorList>
            <person name="Sorbara M.T."/>
            <person name="Littmann E.R."/>
            <person name="Fontana E."/>
            <person name="Moody T.U."/>
            <person name="Kohout C.E."/>
            <person name="Gjonbalaj M."/>
            <person name="Eaton V."/>
            <person name="Seok R."/>
            <person name="Leiner I.M."/>
            <person name="Pamer E.G."/>
        </authorList>
    </citation>
    <scope>NUCLEOTIDE SEQUENCE [LARGE SCALE GENOMIC DNA]</scope>
    <source>
        <strain evidence="7 11">MSK.2.26</strain>
    </source>
</reference>
<dbReference type="RefSeq" id="WP_002588575.1">
    <property type="nucleotide sequence ID" value="NZ_AP031445.1"/>
</dbReference>
<evidence type="ECO:0000256" key="5">
    <source>
        <dbReference type="SAM" id="SignalP"/>
    </source>
</evidence>
<organism evidence="6 9">
    <name type="scientific">Enterocloster clostridioformis</name>
    <dbReference type="NCBI Taxonomy" id="1531"/>
    <lineage>
        <taxon>Bacteria</taxon>
        <taxon>Bacillati</taxon>
        <taxon>Bacillota</taxon>
        <taxon>Clostridia</taxon>
        <taxon>Lachnospirales</taxon>
        <taxon>Lachnospiraceae</taxon>
        <taxon>Enterocloster</taxon>
    </lineage>
</organism>
<dbReference type="Proteomes" id="UP000719916">
    <property type="component" value="Unassembled WGS sequence"/>
</dbReference>
<dbReference type="NCBIfam" id="NF037995">
    <property type="entry name" value="TRAP_S1"/>
    <property type="match status" value="1"/>
</dbReference>
<dbReference type="Gene3D" id="3.40.190.170">
    <property type="entry name" value="Bacterial extracellular solute-binding protein, family 7"/>
    <property type="match status" value="1"/>
</dbReference>
<evidence type="ECO:0000313" key="10">
    <source>
        <dbReference type="Proteomes" id="UP000501069"/>
    </source>
</evidence>
<dbReference type="Proteomes" id="UP000315200">
    <property type="component" value="Unassembled WGS sequence"/>
</dbReference>
<accession>A0A829WFI4</accession>
<reference evidence="6 9" key="1">
    <citation type="submission" date="2019-06" db="EMBL/GenBank/DDBJ databases">
        <title>Draft genome sequence of [Clostridium] clostridioforme NBRC 113352.</title>
        <authorList>
            <person name="Miura T."/>
            <person name="Furukawa M."/>
            <person name="Shimamura M."/>
            <person name="Ohyama Y."/>
            <person name="Yamazoe A."/>
            <person name="Kawasaki H."/>
        </authorList>
    </citation>
    <scope>NUCLEOTIDE SEQUENCE [LARGE SCALE GENOMIC DNA]</scope>
    <source>
        <strain evidence="6 9">NBRC 113352</strain>
    </source>
</reference>
<dbReference type="EMBL" id="CP050964">
    <property type="protein sequence ID" value="QIX90363.1"/>
    <property type="molecule type" value="Genomic_DNA"/>
</dbReference>
<dbReference type="Pfam" id="PF03480">
    <property type="entry name" value="DctP"/>
    <property type="match status" value="1"/>
</dbReference>
<proteinExistence type="inferred from homology"/>
<gene>
    <name evidence="8" type="primary">dctP</name>
    <name evidence="6" type="ORF">Ccl03g_18530</name>
    <name evidence="8" type="ORF">FOC47_07150</name>
    <name evidence="7" type="ORF">G5B26_21785</name>
</gene>
<keyword evidence="3 5" id="KW-0732">Signal</keyword>
<reference evidence="8 10" key="2">
    <citation type="submission" date="2019-11" db="EMBL/GenBank/DDBJ databases">
        <title>FDA dAtabase for Regulatory Grade micrObial Sequences (FDA-ARGOS): Supporting development and validation of Infectious Disease Dx tests.</title>
        <authorList>
            <person name="Turner S."/>
            <person name="Byrd R."/>
            <person name="Tallon L."/>
            <person name="Sadzewicz L."/>
            <person name="Vavikolanu K."/>
            <person name="Mehta A."/>
            <person name="Aluvathingal J."/>
            <person name="Nadendla S."/>
            <person name="Myers T."/>
            <person name="Yan Y."/>
            <person name="Sichtig H."/>
        </authorList>
    </citation>
    <scope>NUCLEOTIDE SEQUENCE [LARGE SCALE GENOMIC DNA]</scope>
    <source>
        <strain evidence="8 10">FDAARGOS_739</strain>
    </source>
</reference>
<comment type="similarity">
    <text evidence="1">Belongs to the bacterial solute-binding protein 7 family.</text>
</comment>
<evidence type="ECO:0000313" key="6">
    <source>
        <dbReference type="EMBL" id="GEA36140.1"/>
    </source>
</evidence>
<evidence type="ECO:0000313" key="11">
    <source>
        <dbReference type="Proteomes" id="UP000719916"/>
    </source>
</evidence>
<protein>
    <submittedName>
        <fullName evidence="6 7">C4-dicarboxylate ABC transporter</fullName>
    </submittedName>
    <submittedName>
        <fullName evidence="8">TRAP transporter substrate-binding protein DctP</fullName>
    </submittedName>
</protein>
<dbReference type="PANTHER" id="PTHR33376:SF7">
    <property type="entry name" value="C4-DICARBOXYLATE-BINDING PROTEIN DCTB"/>
    <property type="match status" value="1"/>
</dbReference>
<dbReference type="EMBL" id="BJLB01000001">
    <property type="protein sequence ID" value="GEA36140.1"/>
    <property type="molecule type" value="Genomic_DNA"/>
</dbReference>
<feature type="chain" id="PRO_5044442070" evidence="5">
    <location>
        <begin position="26"/>
        <end position="366"/>
    </location>
</feature>
<dbReference type="PANTHER" id="PTHR33376">
    <property type="match status" value="1"/>
</dbReference>
<dbReference type="InterPro" id="IPR038404">
    <property type="entry name" value="TRAP_DctP_sf"/>
</dbReference>
<dbReference type="AlphaFoldDB" id="A0A829WFI4"/>
<keyword evidence="2" id="KW-0813">Transport</keyword>
<evidence type="ECO:0000256" key="3">
    <source>
        <dbReference type="ARBA" id="ARBA00022729"/>
    </source>
</evidence>
<dbReference type="InterPro" id="IPR018389">
    <property type="entry name" value="DctP_fam"/>
</dbReference>
<evidence type="ECO:0000313" key="7">
    <source>
        <dbReference type="EMBL" id="NSJ46143.1"/>
    </source>
</evidence>
<dbReference type="CDD" id="cd13669">
    <property type="entry name" value="PBP2_TRAP_TM0322_like"/>
    <property type="match status" value="1"/>
</dbReference>
<feature type="region of interest" description="Disordered" evidence="4">
    <location>
        <begin position="36"/>
        <end position="56"/>
    </location>
</feature>
<dbReference type="Proteomes" id="UP000501069">
    <property type="component" value="Chromosome"/>
</dbReference>
<sequence length="366" mass="39893">MRKTNTAIMSLVMCAAMLLSACGGAATSASTPAATQAAQTEKAAEETKESAQETPAPAGDVVTIQIGFENTTEEPIGKAVEKWAELLAAESSGTMKLELFPNSSLGSKSELIDQMIMGESIITIADGAFYADYGVPDLGILYGPFFFDNWDEVWKLIDSDWYQTECGKLADKGLTVLASNWVYGERELMTKTKVVTPADIKGKKIRLANSQIYVEGFNALGATAVPMALGDVYTSLQNGTLDGVENPLSTLYGQSFQEVSKNILMTGHILNFTTWCIGTDYLNTLTPEQQELLYKTGEEAGLYNNEQQAAANDDYRKKLEEAGVTFTELTDEERALWKEASLSFYEKGSQFGWSDGLYDTVKAAMQ</sequence>
<evidence type="ECO:0000313" key="8">
    <source>
        <dbReference type="EMBL" id="QIX90363.1"/>
    </source>
</evidence>
<feature type="compositionally biased region" description="Basic and acidic residues" evidence="4">
    <location>
        <begin position="42"/>
        <end position="51"/>
    </location>
</feature>
<evidence type="ECO:0000256" key="4">
    <source>
        <dbReference type="SAM" id="MobiDB-lite"/>
    </source>
</evidence>
<evidence type="ECO:0000256" key="1">
    <source>
        <dbReference type="ARBA" id="ARBA00009023"/>
    </source>
</evidence>